<reference evidence="1 2" key="1">
    <citation type="submission" date="2016-11" db="EMBL/GenBank/DDBJ databases">
        <title>Paenibacillus species isolates.</title>
        <authorList>
            <person name="Beno S.M."/>
        </authorList>
    </citation>
    <scope>NUCLEOTIDE SEQUENCE [LARGE SCALE GENOMIC DNA]</scope>
    <source>
        <strain evidence="1 2">FSL H8-0246</strain>
    </source>
</reference>
<gene>
    <name evidence="1" type="ORF">BK131_08860</name>
</gene>
<evidence type="ECO:0000313" key="1">
    <source>
        <dbReference type="EMBL" id="OMF15007.1"/>
    </source>
</evidence>
<dbReference type="Proteomes" id="UP000187134">
    <property type="component" value="Unassembled WGS sequence"/>
</dbReference>
<dbReference type="AlphaFoldDB" id="A0A1R1BYX2"/>
<sequence length="441" mass="50091">MNKTLDMVTQLSLLKQIYSERTLWDEELQASRHVVPDSLSVKDREALEAAGHEPNRFVRPQHDETITELKKVANQWTLNDAAQAFVASMWSTPMLWRSLLTGKLIASSMPSHEHTPYPSSNTCKICGLSVDQATDTTLQWYWRMTNGTPLDGDPFGYVLALRELAAAQELPIPNEYDRWTFRAVLTVLRELPPRTRYSKAAVALKKERLLPTQKEYAYRDLLETLALIGILDTPEHPGMITEFTSYIQRDARPNVRVEVQAPLAWWDSSVGINENNLNKIFHDFDLNNISLADKPDESPAVKDTILGALEKKRSVRGKVPKASPDAGTGEVQSGDVYAVRVREGVWVTVYCHEVRDKRVIVEYLDGVFPEMPAKADLHGTFRPRPNGRWKCSAIAIDSTSWVRRVAREFPLPTSSLQEPDRIPFHNAKELKHMASWCFPDM</sequence>
<accession>A0A1R1BYX2</accession>
<comment type="caution">
    <text evidence="1">The sequence shown here is derived from an EMBL/GenBank/DDBJ whole genome shotgun (WGS) entry which is preliminary data.</text>
</comment>
<evidence type="ECO:0000313" key="2">
    <source>
        <dbReference type="Proteomes" id="UP000187134"/>
    </source>
</evidence>
<proteinExistence type="predicted"/>
<organism evidence="1 2">
    <name type="scientific">Paenibacillus amylolyticus</name>
    <dbReference type="NCBI Taxonomy" id="1451"/>
    <lineage>
        <taxon>Bacteria</taxon>
        <taxon>Bacillati</taxon>
        <taxon>Bacillota</taxon>
        <taxon>Bacilli</taxon>
        <taxon>Bacillales</taxon>
        <taxon>Paenibacillaceae</taxon>
        <taxon>Paenibacillus</taxon>
    </lineage>
</organism>
<name>A0A1R1BYX2_PAEAM</name>
<protein>
    <submittedName>
        <fullName evidence="1">Uncharacterized protein</fullName>
    </submittedName>
</protein>
<dbReference type="EMBL" id="MRTJ01000002">
    <property type="protein sequence ID" value="OMF15007.1"/>
    <property type="molecule type" value="Genomic_DNA"/>
</dbReference>
<dbReference type="OrthoDB" id="8913485at2"/>